<dbReference type="Gene3D" id="3.40.630.40">
    <property type="entry name" value="Zn-dependent exopeptidases"/>
    <property type="match status" value="1"/>
</dbReference>
<comment type="caution">
    <text evidence="3">The sequence shown here is derived from an EMBL/GenBank/DDBJ whole genome shotgun (WGS) entry which is preliminary data.</text>
</comment>
<dbReference type="NCBIfam" id="NF033708">
    <property type="entry name" value="T9SS_Cterm_ChiA"/>
    <property type="match status" value="1"/>
</dbReference>
<dbReference type="SUPFAM" id="SSF53187">
    <property type="entry name" value="Zn-dependent exopeptidases"/>
    <property type="match status" value="1"/>
</dbReference>
<feature type="domain" description="SpaA-like prealbumin fold" evidence="1">
    <location>
        <begin position="300"/>
        <end position="367"/>
    </location>
</feature>
<dbReference type="Pfam" id="PF18962">
    <property type="entry name" value="Por_Secre_tail"/>
    <property type="match status" value="1"/>
</dbReference>
<gene>
    <name evidence="3" type="ORF">SDC9_49504</name>
</gene>
<evidence type="ECO:0000259" key="2">
    <source>
        <dbReference type="Pfam" id="PF18962"/>
    </source>
</evidence>
<dbReference type="SUPFAM" id="SSF49478">
    <property type="entry name" value="Cna protein B-type domain"/>
    <property type="match status" value="1"/>
</dbReference>
<evidence type="ECO:0008006" key="4">
    <source>
        <dbReference type="Google" id="ProtNLM"/>
    </source>
</evidence>
<reference evidence="3" key="1">
    <citation type="submission" date="2019-08" db="EMBL/GenBank/DDBJ databases">
        <authorList>
            <person name="Kucharzyk K."/>
            <person name="Murdoch R.W."/>
            <person name="Higgins S."/>
            <person name="Loffler F."/>
        </authorList>
    </citation>
    <scope>NUCLEOTIDE SEQUENCE</scope>
</reference>
<protein>
    <recommendedName>
        <fullName evidence="4">Secretion system C-terminal sorting domain-containing protein</fullName>
    </recommendedName>
</protein>
<dbReference type="Pfam" id="PF17802">
    <property type="entry name" value="SpaA"/>
    <property type="match status" value="1"/>
</dbReference>
<dbReference type="EMBL" id="VSSQ01000936">
    <property type="protein sequence ID" value="MPM03239.1"/>
    <property type="molecule type" value="Genomic_DNA"/>
</dbReference>
<dbReference type="SUPFAM" id="SSF63829">
    <property type="entry name" value="Calcium-dependent phosphotriesterase"/>
    <property type="match status" value="1"/>
</dbReference>
<dbReference type="InterPro" id="IPR026444">
    <property type="entry name" value="Secre_tail"/>
</dbReference>
<organism evidence="3">
    <name type="scientific">bioreactor metagenome</name>
    <dbReference type="NCBI Taxonomy" id="1076179"/>
    <lineage>
        <taxon>unclassified sequences</taxon>
        <taxon>metagenomes</taxon>
        <taxon>ecological metagenomes</taxon>
    </lineage>
</organism>
<evidence type="ECO:0000313" key="3">
    <source>
        <dbReference type="EMBL" id="MPM03239.1"/>
    </source>
</evidence>
<name>A0A644WI21_9ZZZZ</name>
<accession>A0A644WI21</accession>
<feature type="domain" description="Secretion system C-terminal sorting" evidence="2">
    <location>
        <begin position="1225"/>
        <end position="1289"/>
    </location>
</feature>
<dbReference type="Gene3D" id="2.60.40.1120">
    <property type="entry name" value="Carboxypeptidase-like, regulatory domain"/>
    <property type="match status" value="1"/>
</dbReference>
<proteinExistence type="predicted"/>
<dbReference type="NCBIfam" id="TIGR04183">
    <property type="entry name" value="Por_Secre_tail"/>
    <property type="match status" value="1"/>
</dbReference>
<evidence type="ECO:0000259" key="1">
    <source>
        <dbReference type="Pfam" id="PF17802"/>
    </source>
</evidence>
<dbReference type="InterPro" id="IPR041033">
    <property type="entry name" value="SpaA_PFL_dom_1"/>
</dbReference>
<sequence>MKRIIYQTGFILLISILSITNILAENVLNQARIYINPGHGGWGANDRPLATINYAIMDTLGFFETKSNLMKGLALRDELVKAGAGYVRMSRTRNGIAPASQTTLNNYEVYEGDGQIVTLSVVCADVETNNMDYFLSIHSNAATEGTTTNYPLLLFRGTDAASGNGLTYARDMARDAWKYIAKNGISYYSAYTDATSNNTRGDISFYGSSSTVGGYTGYLGVLKHGCDGFLSEGSFHTYHPERHRLLSRDYCAQEATRYSRAIRSWFGDNTETKGSIMGTVKDKYQALTHNLYVYKIGSFDQYKPLNEVDVVLQDANGNTISTYKTDKEHNGVYVFNNLNPGTYQLVYDIAGYWKETEEIEVVANETSFINKLLSDLSQPDPNIEEEETVVEVADFPHPVQDGDIAAANSYNFAKTVEFSIDTLQNLTVRRAILRDGKYFVLAVDATKSPYLLVINPETGELIKRMSTEGISTQGYNGKSHLYVLSDIAFTQDGVLLGVNSTVVGKENNSFQTGDFFVYKWQATTETALEDVNPQIFLQLPTNNSASLAAAGNNNSNLVANSFTVSGTLNKLRIYFDSHPSDNWGPTDWAVRYVCWNVENGTVTGTQYNNSGLTINAGGLGEDAQISLSPLAPDRFIVDGNKISPFELEMNWMTNDKIQTGSFPSNIPVLSKGANYFRYANRIFMSAPVSEKQADNTYNYSIQLFDITNGLSDAVKIGESTVDINNETSLKNMTGYGVVDNADIDLYLLAGGKSVKYSTKNLAQQVSPARIFAYELKSAYSNADNGYKIDFKLNEDASNVDLLLTNPATGEEVKVIPLGTKNKGANQIILKNEDIPAIDEFNWQLRATAPNVTRFTKISDENPVYKYFAPKGIAIDKSPESPYFGRIYVTNTAAGESAGRNTTTGIYVTAPDASDVTGQGNSAYAGGITWTGVNGEGPRKVAVTNDGRVFLADASTTKAGIYYMNPETFNVTSIFPNATVTNGSVKINTTYVCGQIVAIGARGSGASTQLYAVDKTASGSSWKKNVNTYNIGLNNTWSAAPSSSAAAGSYIGNDNSSIVPVSTGYWGGQYRGAGSNTVANPCMFYFSDSFKETVFNTAEFKDKNGVTVPLPLSSQNGGLAVDEAKGLIALSYNGGVYVFGYKLNKEGVPVVTPKFQHALDIASVTYDDFAFDYAGNLYAVSNSGKRISVWAMPTDNNSSTIPAPKTLTIKQNGQSSLQETRIKAVVYPNPADGIITIESADLIRSVQVYDLSGSLIISRYNLENNKETIDVSNLQSGVYLLRINGTSTIKVTRK</sequence>